<dbReference type="Proteomes" id="UP000198809">
    <property type="component" value="Unassembled WGS sequence"/>
</dbReference>
<dbReference type="STRING" id="1333845.SAMN04487895_106145"/>
<proteinExistence type="predicted"/>
<protein>
    <submittedName>
        <fullName evidence="2">Phosphotransferase enzyme family protein</fullName>
    </submittedName>
</protein>
<sequence length="332" mass="38108">MYHTMLYSFIIEGKTNEQQWQAYLEGLMAKSGKDTKFEQVVHRIDTEGELLGIREMEGGVSAQVTALEILLSDGQVATMIIRQHGEADLRRNPQIAADEYKLLQLLKSEGLLVPAPYFLDLSCEIFQKPYLVMEFMEGKTDFNPSNLNQYLSQLSTHLTYIHSVDCSKLQLDFLPKQEEIITEMLDIPVKMDKSLNEGLIRDMLKSVWPLPRTNKDVILHGDYWPGNILWKDGRLASMIDWEDAAIGDPLADLANSRLEVLFHFGLEAMNAFTGQYQSMMTNIDFTNLPYWDLCAALRLSKFPDWGLDQVTEDSMYEKHRWFVTQTLHAIGI</sequence>
<dbReference type="InterPro" id="IPR002575">
    <property type="entry name" value="Aminoglycoside_PTrfase"/>
</dbReference>
<evidence type="ECO:0000313" key="3">
    <source>
        <dbReference type="Proteomes" id="UP000198809"/>
    </source>
</evidence>
<gene>
    <name evidence="2" type="ORF">SAMN04487895_106145</name>
</gene>
<evidence type="ECO:0000259" key="1">
    <source>
        <dbReference type="PROSITE" id="PS50011"/>
    </source>
</evidence>
<dbReference type="Gene3D" id="3.30.200.20">
    <property type="entry name" value="Phosphorylase Kinase, domain 1"/>
    <property type="match status" value="1"/>
</dbReference>
<keyword evidence="2" id="KW-0808">Transferase</keyword>
<dbReference type="InterPro" id="IPR051678">
    <property type="entry name" value="AGP_Transferase"/>
</dbReference>
<dbReference type="InterPro" id="IPR011009">
    <property type="entry name" value="Kinase-like_dom_sf"/>
</dbReference>
<dbReference type="GO" id="GO:0004672">
    <property type="term" value="F:protein kinase activity"/>
    <property type="evidence" value="ECO:0007669"/>
    <property type="project" value="InterPro"/>
</dbReference>
<dbReference type="GO" id="GO:0005524">
    <property type="term" value="F:ATP binding"/>
    <property type="evidence" value="ECO:0007669"/>
    <property type="project" value="InterPro"/>
</dbReference>
<dbReference type="SUPFAM" id="SSF56112">
    <property type="entry name" value="Protein kinase-like (PK-like)"/>
    <property type="match status" value="1"/>
</dbReference>
<feature type="domain" description="Protein kinase" evidence="1">
    <location>
        <begin position="50"/>
        <end position="332"/>
    </location>
</feature>
<reference evidence="2 3" key="1">
    <citation type="submission" date="2016-10" db="EMBL/GenBank/DDBJ databases">
        <authorList>
            <person name="de Groot N.N."/>
        </authorList>
    </citation>
    <scope>NUCLEOTIDE SEQUENCE [LARGE SCALE GENOMIC DNA]</scope>
    <source>
        <strain evidence="2 3">CGMCC 1.10238</strain>
    </source>
</reference>
<accession>A0A1H8NBL3</accession>
<dbReference type="PANTHER" id="PTHR21310">
    <property type="entry name" value="AMINOGLYCOSIDE PHOSPHOTRANSFERASE-RELATED-RELATED"/>
    <property type="match status" value="1"/>
</dbReference>
<dbReference type="PROSITE" id="PS50011">
    <property type="entry name" value="PROTEIN_KINASE_DOM"/>
    <property type="match status" value="1"/>
</dbReference>
<organism evidence="2 3">
    <name type="scientific">Paenibacillus sophorae</name>
    <dbReference type="NCBI Taxonomy" id="1333845"/>
    <lineage>
        <taxon>Bacteria</taxon>
        <taxon>Bacillati</taxon>
        <taxon>Bacillota</taxon>
        <taxon>Bacilli</taxon>
        <taxon>Bacillales</taxon>
        <taxon>Paenibacillaceae</taxon>
        <taxon>Paenibacillus</taxon>
    </lineage>
</organism>
<dbReference type="InterPro" id="IPR000719">
    <property type="entry name" value="Prot_kinase_dom"/>
</dbReference>
<dbReference type="EMBL" id="FODH01000006">
    <property type="protein sequence ID" value="SEO26839.1"/>
    <property type="molecule type" value="Genomic_DNA"/>
</dbReference>
<dbReference type="Pfam" id="PF01636">
    <property type="entry name" value="APH"/>
    <property type="match status" value="1"/>
</dbReference>
<dbReference type="Gene3D" id="3.90.1200.10">
    <property type="match status" value="1"/>
</dbReference>
<evidence type="ECO:0000313" key="2">
    <source>
        <dbReference type="EMBL" id="SEO26839.1"/>
    </source>
</evidence>
<name>A0A1H8NBL3_9BACL</name>
<dbReference type="AlphaFoldDB" id="A0A1H8NBL3"/>